<dbReference type="InterPro" id="IPR007421">
    <property type="entry name" value="Schlafen_AlbA_2_dom"/>
</dbReference>
<keyword evidence="3" id="KW-1185">Reference proteome</keyword>
<dbReference type="AlphaFoldDB" id="A0A498QMP3"/>
<proteinExistence type="predicted"/>
<feature type="domain" description="Schlafen AlbA-2" evidence="1">
    <location>
        <begin position="42"/>
        <end position="152"/>
    </location>
</feature>
<dbReference type="Proteomes" id="UP000268285">
    <property type="component" value="Unassembled WGS sequence"/>
</dbReference>
<accession>A0A498QMP3</accession>
<organism evidence="2 3">
    <name type="scientific">Mycobacterium pseudokansasii</name>
    <dbReference type="NCBI Taxonomy" id="2341080"/>
    <lineage>
        <taxon>Bacteria</taxon>
        <taxon>Bacillati</taxon>
        <taxon>Actinomycetota</taxon>
        <taxon>Actinomycetes</taxon>
        <taxon>Mycobacteriales</taxon>
        <taxon>Mycobacteriaceae</taxon>
        <taxon>Mycobacterium</taxon>
    </lineage>
</organism>
<evidence type="ECO:0000313" key="3">
    <source>
        <dbReference type="Proteomes" id="UP000268285"/>
    </source>
</evidence>
<dbReference type="Gene3D" id="3.30.950.30">
    <property type="entry name" value="Schlafen, AAA domain"/>
    <property type="match status" value="1"/>
</dbReference>
<dbReference type="InterPro" id="IPR038461">
    <property type="entry name" value="Schlafen_AlbA_2_dom_sf"/>
</dbReference>
<evidence type="ECO:0000313" key="2">
    <source>
        <dbReference type="EMBL" id="VBA48752.1"/>
    </source>
</evidence>
<name>A0A498QMP3_9MYCO</name>
<protein>
    <recommendedName>
        <fullName evidence="1">Schlafen AlbA-2 domain-containing protein</fullName>
    </recommendedName>
</protein>
<reference evidence="2 3" key="1">
    <citation type="submission" date="2018-09" db="EMBL/GenBank/DDBJ databases">
        <authorList>
            <person name="Tagini F."/>
        </authorList>
    </citation>
    <scope>NUCLEOTIDE SEQUENCE [LARGE SCALE GENOMIC DNA]</scope>
    <source>
        <strain evidence="2 3">MK142</strain>
    </source>
</reference>
<evidence type="ECO:0000259" key="1">
    <source>
        <dbReference type="Pfam" id="PF04326"/>
    </source>
</evidence>
<dbReference type="Pfam" id="PF04326">
    <property type="entry name" value="SLFN_AlbA_2"/>
    <property type="match status" value="1"/>
</dbReference>
<dbReference type="EMBL" id="UPHU01000001">
    <property type="protein sequence ID" value="VBA48752.1"/>
    <property type="molecule type" value="Genomic_DNA"/>
</dbReference>
<sequence>MWSTSAYPCPVSFTALHRSLGLAPSALTDEILDAAITAGVVETDDLDWKSELPPAKGLPQTDFPKDIAAMANSGGGVIAYGVEEDQKAATGRKDTGILNEVHERALHSAAITAITPPVFGLEIHQLGTNPRAVAVIVPASVDGPHLIYRGEYFGAPVRNNADTVWMKERQIEATYRARFDEQRRSNELIDSLYVEATAGRDTANRAWLIAVAHPRIPGALVRPTREEAQAIFKQAEKITLTYSNRNGIHPLENIDRLNPRPGLRRWVAPNNATGESSRWREAWASVHHDGSVTLAAAVGGHRKSSGENFEGWEVEARGIEAAIADFTALTRATAAALHHGEYDVCVGVAWTGERPLAVLTIDGHGFIYDGASTPLSSYTPVRSTIYTAASDAEFHQQVHDLAQDCVNQGGITHLHVITDPDPTEA</sequence>
<gene>
    <name evidence="2" type="ORF">LAUMK142_01546</name>
</gene>